<dbReference type="Proteomes" id="UP001501791">
    <property type="component" value="Unassembled WGS sequence"/>
</dbReference>
<comment type="caution">
    <text evidence="1">The sequence shown here is derived from an EMBL/GenBank/DDBJ whole genome shotgun (WGS) entry which is preliminary data.</text>
</comment>
<protein>
    <submittedName>
        <fullName evidence="1">Uncharacterized protein</fullName>
    </submittedName>
</protein>
<accession>A0ABN2BEN5</accession>
<keyword evidence="2" id="KW-1185">Reference proteome</keyword>
<sequence length="76" mass="8367">MSTFVRTLIADIDKEALPRRCLRRNSVFASMFGKEAIADVVTAAANVAGVDVLEDLTTIIEYSTPSFMNPLLTTMR</sequence>
<organism evidence="1 2">
    <name type="scientific">Brevibacterium picturae</name>
    <dbReference type="NCBI Taxonomy" id="260553"/>
    <lineage>
        <taxon>Bacteria</taxon>
        <taxon>Bacillati</taxon>
        <taxon>Actinomycetota</taxon>
        <taxon>Actinomycetes</taxon>
        <taxon>Micrococcales</taxon>
        <taxon>Brevibacteriaceae</taxon>
        <taxon>Brevibacterium</taxon>
    </lineage>
</organism>
<reference evidence="1 2" key="1">
    <citation type="journal article" date="2019" name="Int. J. Syst. Evol. Microbiol.">
        <title>The Global Catalogue of Microorganisms (GCM) 10K type strain sequencing project: providing services to taxonomists for standard genome sequencing and annotation.</title>
        <authorList>
            <consortium name="The Broad Institute Genomics Platform"/>
            <consortium name="The Broad Institute Genome Sequencing Center for Infectious Disease"/>
            <person name="Wu L."/>
            <person name="Ma J."/>
        </authorList>
    </citation>
    <scope>NUCLEOTIDE SEQUENCE [LARGE SCALE GENOMIC DNA]</scope>
    <source>
        <strain evidence="1 2">JCM 13319</strain>
    </source>
</reference>
<proteinExistence type="predicted"/>
<dbReference type="RefSeq" id="WP_346035615.1">
    <property type="nucleotide sequence ID" value="NZ_BAAALY010000006.1"/>
</dbReference>
<dbReference type="EMBL" id="BAAALY010000006">
    <property type="protein sequence ID" value="GAA1539134.1"/>
    <property type="molecule type" value="Genomic_DNA"/>
</dbReference>
<evidence type="ECO:0000313" key="2">
    <source>
        <dbReference type="Proteomes" id="UP001501791"/>
    </source>
</evidence>
<evidence type="ECO:0000313" key="1">
    <source>
        <dbReference type="EMBL" id="GAA1539134.1"/>
    </source>
</evidence>
<gene>
    <name evidence="1" type="ORF">GCM10009691_12630</name>
</gene>
<name>A0ABN2BEN5_9MICO</name>